<dbReference type="InterPro" id="IPR016181">
    <property type="entry name" value="Acyl_CoA_acyltransferase"/>
</dbReference>
<gene>
    <name evidence="2" type="ORF">ACFO3D_18345</name>
</gene>
<proteinExistence type="predicted"/>
<organism evidence="2 3">
    <name type="scientific">Virgibacillus kekensis</name>
    <dbReference type="NCBI Taxonomy" id="202261"/>
    <lineage>
        <taxon>Bacteria</taxon>
        <taxon>Bacillati</taxon>
        <taxon>Bacillota</taxon>
        <taxon>Bacilli</taxon>
        <taxon>Bacillales</taxon>
        <taxon>Bacillaceae</taxon>
        <taxon>Virgibacillus</taxon>
    </lineage>
</organism>
<keyword evidence="3" id="KW-1185">Reference proteome</keyword>
<dbReference type="PROSITE" id="PS51186">
    <property type="entry name" value="GNAT"/>
    <property type="match status" value="1"/>
</dbReference>
<dbReference type="Pfam" id="PF00583">
    <property type="entry name" value="Acetyltransf_1"/>
    <property type="match status" value="1"/>
</dbReference>
<keyword evidence="2" id="KW-0808">Transferase</keyword>
<dbReference type="Proteomes" id="UP001595989">
    <property type="component" value="Unassembled WGS sequence"/>
</dbReference>
<dbReference type="SUPFAM" id="SSF55729">
    <property type="entry name" value="Acyl-CoA N-acyltransferases (Nat)"/>
    <property type="match status" value="1"/>
</dbReference>
<dbReference type="Gene3D" id="3.40.630.30">
    <property type="match status" value="1"/>
</dbReference>
<evidence type="ECO:0000313" key="3">
    <source>
        <dbReference type="Proteomes" id="UP001595989"/>
    </source>
</evidence>
<reference evidence="3" key="1">
    <citation type="journal article" date="2019" name="Int. J. Syst. Evol. Microbiol.">
        <title>The Global Catalogue of Microorganisms (GCM) 10K type strain sequencing project: providing services to taxonomists for standard genome sequencing and annotation.</title>
        <authorList>
            <consortium name="The Broad Institute Genomics Platform"/>
            <consortium name="The Broad Institute Genome Sequencing Center for Infectious Disease"/>
            <person name="Wu L."/>
            <person name="Ma J."/>
        </authorList>
    </citation>
    <scope>NUCLEOTIDE SEQUENCE [LARGE SCALE GENOMIC DNA]</scope>
    <source>
        <strain evidence="3">CGMCC 4.7426</strain>
    </source>
</reference>
<protein>
    <submittedName>
        <fullName evidence="2">GNAT family N-acetyltransferase</fullName>
        <ecNumber evidence="2">2.3.-.-</ecNumber>
    </submittedName>
</protein>
<accession>A0ABV9DNA4</accession>
<dbReference type="InterPro" id="IPR000182">
    <property type="entry name" value="GNAT_dom"/>
</dbReference>
<feature type="domain" description="N-acetyltransferase" evidence="1">
    <location>
        <begin position="4"/>
        <end position="157"/>
    </location>
</feature>
<name>A0ABV9DNA4_9BACI</name>
<comment type="caution">
    <text evidence="2">The sequence shown here is derived from an EMBL/GenBank/DDBJ whole genome shotgun (WGS) entry which is preliminary data.</text>
</comment>
<evidence type="ECO:0000313" key="2">
    <source>
        <dbReference type="EMBL" id="MFC4560122.1"/>
    </source>
</evidence>
<keyword evidence="2" id="KW-0012">Acyltransferase</keyword>
<sequence>MTTLRIKMMNEKMAQEALNWRYEKPYDFYNNETTDEAMAEMLDGTYYGIINKDNTLVGFFCTGRSAQVPAGHEFGVYEDDYVDLGLGMNPELTGKGNGYDFSSFIVDHIRKVFTDTPIRLSVATFNERAIHLYEKLGFVKKDEFSAASSDFITMVKK</sequence>
<evidence type="ECO:0000259" key="1">
    <source>
        <dbReference type="PROSITE" id="PS51186"/>
    </source>
</evidence>
<dbReference type="GO" id="GO:0016746">
    <property type="term" value="F:acyltransferase activity"/>
    <property type="evidence" value="ECO:0007669"/>
    <property type="project" value="UniProtKB-KW"/>
</dbReference>
<dbReference type="EC" id="2.3.-.-" evidence="2"/>
<dbReference type="RefSeq" id="WP_390299641.1">
    <property type="nucleotide sequence ID" value="NZ_JBHSFU010000015.1"/>
</dbReference>
<dbReference type="EMBL" id="JBHSFU010000015">
    <property type="protein sequence ID" value="MFC4560122.1"/>
    <property type="molecule type" value="Genomic_DNA"/>
</dbReference>